<dbReference type="InterPro" id="IPR001932">
    <property type="entry name" value="PPM-type_phosphatase-like_dom"/>
</dbReference>
<dbReference type="Proteomes" id="UP000179797">
    <property type="component" value="Unassembled WGS sequence"/>
</dbReference>
<proteinExistence type="predicted"/>
<keyword evidence="3" id="KW-1133">Transmembrane helix</keyword>
<dbReference type="Gene3D" id="3.60.40.10">
    <property type="entry name" value="PPM-type phosphatase domain"/>
    <property type="match status" value="1"/>
</dbReference>
<keyword evidence="7" id="KW-1185">Reference proteome</keyword>
<protein>
    <recommendedName>
        <fullName evidence="5">PPM-type phosphatase domain-containing protein</fullName>
    </recommendedName>
</protein>
<evidence type="ECO:0000313" key="7">
    <source>
        <dbReference type="Proteomes" id="UP000179797"/>
    </source>
</evidence>
<dbReference type="InterPro" id="IPR011623">
    <property type="entry name" value="7TMR_DISM_rcpt_extracell_dom1"/>
</dbReference>
<accession>A0A1S1Z1S8</accession>
<feature type="coiled-coil region" evidence="2">
    <location>
        <begin position="394"/>
        <end position="450"/>
    </location>
</feature>
<evidence type="ECO:0000256" key="4">
    <source>
        <dbReference type="SAM" id="SignalP"/>
    </source>
</evidence>
<dbReference type="RefSeq" id="WP_044225599.1">
    <property type="nucleotide sequence ID" value="NZ_JRYR02000001.1"/>
</dbReference>
<dbReference type="PANTHER" id="PTHR43156:SF9">
    <property type="entry name" value="HAMP DOMAIN-CONTAINING PROTEIN"/>
    <property type="match status" value="1"/>
</dbReference>
<organism evidence="6 7">
    <name type="scientific">Flammeovirga pacifica</name>
    <dbReference type="NCBI Taxonomy" id="915059"/>
    <lineage>
        <taxon>Bacteria</taxon>
        <taxon>Pseudomonadati</taxon>
        <taxon>Bacteroidota</taxon>
        <taxon>Cytophagia</taxon>
        <taxon>Cytophagales</taxon>
        <taxon>Flammeovirgaceae</taxon>
        <taxon>Flammeovirga</taxon>
    </lineage>
</organism>
<dbReference type="SMART" id="SM00331">
    <property type="entry name" value="PP2C_SIG"/>
    <property type="match status" value="1"/>
</dbReference>
<dbReference type="EMBL" id="JRYR02000001">
    <property type="protein sequence ID" value="OHX67228.1"/>
    <property type="molecule type" value="Genomic_DNA"/>
</dbReference>
<feature type="chain" id="PRO_5010251363" description="PPM-type phosphatase domain-containing protein" evidence="4">
    <location>
        <begin position="23"/>
        <end position="717"/>
    </location>
</feature>
<feature type="transmembrane region" description="Helical" evidence="3">
    <location>
        <begin position="308"/>
        <end position="328"/>
    </location>
</feature>
<keyword evidence="3" id="KW-0472">Membrane</keyword>
<reference evidence="6 7" key="1">
    <citation type="journal article" date="2012" name="Int. J. Syst. Evol. Microbiol.">
        <title>Flammeovirga pacifica sp. nov., isolated from deep-sea sediment.</title>
        <authorList>
            <person name="Xu H."/>
            <person name="Fu Y."/>
            <person name="Yang N."/>
            <person name="Ding Z."/>
            <person name="Lai Q."/>
            <person name="Zeng R."/>
        </authorList>
    </citation>
    <scope>NUCLEOTIDE SEQUENCE [LARGE SCALE GENOMIC DNA]</scope>
    <source>
        <strain evidence="7">DSM 24597 / LMG 26175 / WPAGA1</strain>
    </source>
</reference>
<dbReference type="PANTHER" id="PTHR43156">
    <property type="entry name" value="STAGE II SPORULATION PROTEIN E-RELATED"/>
    <property type="match status" value="1"/>
</dbReference>
<feature type="transmembrane region" description="Helical" evidence="3">
    <location>
        <begin position="340"/>
        <end position="360"/>
    </location>
</feature>
<feature type="transmembrane region" description="Helical" evidence="3">
    <location>
        <begin position="218"/>
        <end position="240"/>
    </location>
</feature>
<dbReference type="AlphaFoldDB" id="A0A1S1Z1S8"/>
<feature type="transmembrane region" description="Helical" evidence="3">
    <location>
        <begin position="190"/>
        <end position="211"/>
    </location>
</feature>
<gene>
    <name evidence="6" type="ORF">NH26_13190</name>
</gene>
<evidence type="ECO:0000313" key="6">
    <source>
        <dbReference type="EMBL" id="OHX67228.1"/>
    </source>
</evidence>
<feature type="signal peptide" evidence="4">
    <location>
        <begin position="1"/>
        <end position="22"/>
    </location>
</feature>
<evidence type="ECO:0000256" key="1">
    <source>
        <dbReference type="ARBA" id="ARBA00022801"/>
    </source>
</evidence>
<dbReference type="GO" id="GO:0016791">
    <property type="term" value="F:phosphatase activity"/>
    <property type="evidence" value="ECO:0007669"/>
    <property type="project" value="TreeGrafter"/>
</dbReference>
<feature type="transmembrane region" description="Helical" evidence="3">
    <location>
        <begin position="252"/>
        <end position="273"/>
    </location>
</feature>
<keyword evidence="3" id="KW-0812">Transmembrane</keyword>
<comment type="caution">
    <text evidence="6">The sequence shown here is derived from an EMBL/GenBank/DDBJ whole genome shotgun (WGS) entry which is preliminary data.</text>
</comment>
<dbReference type="STRING" id="915059.NH26_13190"/>
<evidence type="ECO:0000256" key="3">
    <source>
        <dbReference type="SAM" id="Phobius"/>
    </source>
</evidence>
<keyword evidence="1" id="KW-0378">Hydrolase</keyword>
<evidence type="ECO:0000259" key="5">
    <source>
        <dbReference type="SMART" id="SM00331"/>
    </source>
</evidence>
<dbReference type="Pfam" id="PF07695">
    <property type="entry name" value="7TMR-DISM_7TM"/>
    <property type="match status" value="1"/>
</dbReference>
<dbReference type="InterPro" id="IPR052016">
    <property type="entry name" value="Bact_Sigma-Reg"/>
</dbReference>
<dbReference type="Pfam" id="PF07228">
    <property type="entry name" value="SpoIIE"/>
    <property type="match status" value="1"/>
</dbReference>
<feature type="domain" description="PPM-type phosphatase" evidence="5">
    <location>
        <begin position="486"/>
        <end position="717"/>
    </location>
</feature>
<sequence>MKQLLLLLHLLLIGLSINTTLAKSPPPEIIIDENFTSINIEEQMTYLPFDKEYKTEDVLEHNLDEHFLSISSLEIPNEHFSVWLSFVIKNELDHPQEVYVGSSEFDYLEFYIPNSENHDVYKGGILENNDNKKYKEGCFSFGKFSLPANSKKQVFIKGTYVEGAYFQFTALPFTVYKSEAFEKINAPQDMLHYLFLGAMLIMTFYNLFLLIIVKDKTYAYYVGYNIFITIYCLGLSGFLSENVFPTASFQEQLVNIPGIFALIFYVFFAQSYLKIHKYYPKLNTLFNIQKVGSLLSFLLYVLDFTTISIVYNFITASLAYTTIIVLAYRVSKKSMAGKYFFIAGIFYISSMGISILQMLAILPTHLWIFSSANITEIGVVLELSLFSLGLGERINEARRALAKKELEKKALIEQKNRELEQKVKDRTLELEEMNSELATTNEELHSTMETVFEQNKIIEHKNLNITQSINYAQRIQNAMMPTQQYLSKFLRNHFVLFKPKDIVSGDFYWAYNLENKEDFFIASVDCTGHGVPGGFMSMLGSELLRDVIEHRKITNPAEVLKYMNEGIENALKQNDSQNKDGMDMSLCRINLRERKIYYSGAKRPLIIIRHNGEIEIIKGCKLSIGGLVRKDLFSYETTVIDVNIGDKFYIFTDGYPDQIGGIDERKFMTKRFRELLRDTSYLSMPEQGKKIEEILEDWISYFHYGQVDDITVVGFEI</sequence>
<keyword evidence="4" id="KW-0732">Signal</keyword>
<dbReference type="OrthoDB" id="973029at2"/>
<name>A0A1S1Z1S8_FLAPC</name>
<dbReference type="InterPro" id="IPR036457">
    <property type="entry name" value="PPM-type-like_dom_sf"/>
</dbReference>
<feature type="transmembrane region" description="Helical" evidence="3">
    <location>
        <begin position="285"/>
        <end position="302"/>
    </location>
</feature>
<evidence type="ECO:0000256" key="2">
    <source>
        <dbReference type="SAM" id="Coils"/>
    </source>
</evidence>
<keyword evidence="2" id="KW-0175">Coiled coil</keyword>